<evidence type="ECO:0000313" key="4">
    <source>
        <dbReference type="Proteomes" id="UP001652409"/>
    </source>
</evidence>
<comment type="caution">
    <text evidence="3">The sequence shown here is derived from an EMBL/GenBank/DDBJ whole genome shotgun (WGS) entry which is preliminary data.</text>
</comment>
<dbReference type="RefSeq" id="WP_158421795.1">
    <property type="nucleotide sequence ID" value="NZ_JAOQJL010000019.1"/>
</dbReference>
<dbReference type="Proteomes" id="UP001652409">
    <property type="component" value="Unassembled WGS sequence"/>
</dbReference>
<gene>
    <name evidence="3" type="ORF">OCV61_10675</name>
</gene>
<reference evidence="3 4" key="1">
    <citation type="journal article" date="2021" name="ISME Commun">
        <title>Automated analysis of genomic sequences facilitates high-throughput and comprehensive description of bacteria.</title>
        <authorList>
            <person name="Hitch T.C.A."/>
        </authorList>
    </citation>
    <scope>NUCLEOTIDE SEQUENCE [LARGE SCALE GENOMIC DNA]</scope>
    <source>
        <strain evidence="3 4">Sanger_23</strain>
    </source>
</reference>
<evidence type="ECO:0000256" key="1">
    <source>
        <dbReference type="SAM" id="MobiDB-lite"/>
    </source>
</evidence>
<organism evidence="3 4">
    <name type="scientific">Blautia ammoniilytica</name>
    <dbReference type="NCBI Taxonomy" id="2981782"/>
    <lineage>
        <taxon>Bacteria</taxon>
        <taxon>Bacillati</taxon>
        <taxon>Bacillota</taxon>
        <taxon>Clostridia</taxon>
        <taxon>Lachnospirales</taxon>
        <taxon>Lachnospiraceae</taxon>
        <taxon>Blautia</taxon>
    </lineage>
</organism>
<feature type="transmembrane region" description="Helical" evidence="2">
    <location>
        <begin position="20"/>
        <end position="49"/>
    </location>
</feature>
<evidence type="ECO:0008006" key="5">
    <source>
        <dbReference type="Google" id="ProtNLM"/>
    </source>
</evidence>
<feature type="region of interest" description="Disordered" evidence="1">
    <location>
        <begin position="173"/>
        <end position="248"/>
    </location>
</feature>
<feature type="compositionally biased region" description="Low complexity" evidence="1">
    <location>
        <begin position="173"/>
        <end position="184"/>
    </location>
</feature>
<keyword evidence="2" id="KW-1133">Transmembrane helix</keyword>
<evidence type="ECO:0000313" key="3">
    <source>
        <dbReference type="EMBL" id="MCU6765872.1"/>
    </source>
</evidence>
<feature type="transmembrane region" description="Helical" evidence="2">
    <location>
        <begin position="104"/>
        <end position="122"/>
    </location>
</feature>
<proteinExistence type="predicted"/>
<protein>
    <recommendedName>
        <fullName evidence="5">DUF4064 domain-containing protein</fullName>
    </recommendedName>
</protein>
<feature type="compositionally biased region" description="Basic and acidic residues" evidence="1">
    <location>
        <begin position="228"/>
        <end position="248"/>
    </location>
</feature>
<keyword evidence="4" id="KW-1185">Reference proteome</keyword>
<name>A0ABT2TWG8_9FIRM</name>
<dbReference type="EMBL" id="JAOQJL010000019">
    <property type="protein sequence ID" value="MCU6765872.1"/>
    <property type="molecule type" value="Genomic_DNA"/>
</dbReference>
<feature type="transmembrane region" description="Helical" evidence="2">
    <location>
        <begin position="69"/>
        <end position="92"/>
    </location>
</feature>
<feature type="transmembrane region" description="Helical" evidence="2">
    <location>
        <begin position="128"/>
        <end position="150"/>
    </location>
</feature>
<sequence>MDVLDQQKAVRKAATGRMCLLFGGGFLLFTAITSTLLYGINFLVIASKAAAGTKEYVEILEKTNMQVPFLRLVGILFVIMAVVEVFAGISSVRYSNRVDKATTMIRIALVLLVVEALMEVFLCFSKLMSLGMLFTAIGIPLFILWGAWGFRKLSKEDPKRVYAVDMKKRQQARRQAAAQPAAPKKSLRERAMMQADYTQDTSEEIQPEGEKEPQADAVQTSEGIQSDGEAKQEVHDAAEADKTKQGEE</sequence>
<evidence type="ECO:0000256" key="2">
    <source>
        <dbReference type="SAM" id="Phobius"/>
    </source>
</evidence>
<accession>A0ABT2TWG8</accession>
<keyword evidence="2" id="KW-0472">Membrane</keyword>
<keyword evidence="2" id="KW-0812">Transmembrane</keyword>